<keyword evidence="2" id="KW-1133">Transmembrane helix</keyword>
<keyword evidence="2" id="KW-0472">Membrane</keyword>
<dbReference type="PANTHER" id="PTHR10996">
    <property type="entry name" value="2-HYDROXYACID DEHYDROGENASE-RELATED"/>
    <property type="match status" value="1"/>
</dbReference>
<dbReference type="GO" id="GO:0051287">
    <property type="term" value="F:NAD binding"/>
    <property type="evidence" value="ECO:0007669"/>
    <property type="project" value="InterPro"/>
</dbReference>
<dbReference type="InterPro" id="IPR006139">
    <property type="entry name" value="D-isomer_2_OHA_DH_cat_dom"/>
</dbReference>
<reference evidence="4" key="1">
    <citation type="submission" date="2021-05" db="UniProtKB">
        <authorList>
            <consortium name="EnsemblPlants"/>
        </authorList>
    </citation>
    <scope>IDENTIFICATION</scope>
    <source>
        <strain evidence="4">subsp. malaccensis</strain>
    </source>
</reference>
<keyword evidence="5" id="KW-1185">Reference proteome</keyword>
<dbReference type="GO" id="GO:0005829">
    <property type="term" value="C:cytosol"/>
    <property type="evidence" value="ECO:0000318"/>
    <property type="project" value="GO_Central"/>
</dbReference>
<dbReference type="FunFam" id="3.40.50.720:FF:001289">
    <property type="entry name" value="Os11g0229100 protein"/>
    <property type="match status" value="1"/>
</dbReference>
<dbReference type="Proteomes" id="UP000012960">
    <property type="component" value="Unplaced"/>
</dbReference>
<dbReference type="GO" id="GO:0030267">
    <property type="term" value="F:glyoxylate reductase (NADPH) activity"/>
    <property type="evidence" value="ECO:0000318"/>
    <property type="project" value="GO_Central"/>
</dbReference>
<keyword evidence="1" id="KW-0560">Oxidoreductase</keyword>
<keyword evidence="2" id="KW-0812">Transmembrane</keyword>
<protein>
    <recommendedName>
        <fullName evidence="3">D-isomer specific 2-hydroxyacid dehydrogenase catalytic domain-containing protein</fullName>
    </recommendedName>
</protein>
<dbReference type="InterPro" id="IPR036291">
    <property type="entry name" value="NAD(P)-bd_dom_sf"/>
</dbReference>
<accession>A0A804JWW2</accession>
<dbReference type="InParanoid" id="A0A804JWW2"/>
<dbReference type="OMA" id="RRICQCD"/>
<dbReference type="EnsemblPlants" id="Ma07_t17750.1">
    <property type="protein sequence ID" value="Ma07_p17750.1"/>
    <property type="gene ID" value="Ma07_g17750"/>
</dbReference>
<evidence type="ECO:0000313" key="4">
    <source>
        <dbReference type="EnsemblPlants" id="Ma07_p17750.1"/>
    </source>
</evidence>
<feature type="transmembrane region" description="Helical" evidence="2">
    <location>
        <begin position="144"/>
        <end position="169"/>
    </location>
</feature>
<sequence>ILLLGPLVPFFDAALSNKFRFLKPWESSLPLFDFLAAHAVSVRVLLCSGPSPVDDDVLARLPALELVVASSAGVDHIDLAACRRLGISVTNAGSAFTDDAADYAVGLLIDILHHISASDRYVRRGLWPLKGDYPLASKMGGKRVGIVGLGSIGSAIAILINSILLLYLINGRIPSYALRIRGRGFSDIAPRASRPSAFGIIGNG</sequence>
<name>A0A804JWW2_MUSAM</name>
<dbReference type="Gene3D" id="3.40.50.720">
    <property type="entry name" value="NAD(P)-binding Rossmann-like Domain"/>
    <property type="match status" value="2"/>
</dbReference>
<proteinExistence type="predicted"/>
<dbReference type="InterPro" id="IPR050223">
    <property type="entry name" value="D-isomer_2-hydroxyacid_DH"/>
</dbReference>
<dbReference type="Pfam" id="PF00389">
    <property type="entry name" value="2-Hacid_dh"/>
    <property type="match status" value="1"/>
</dbReference>
<evidence type="ECO:0000256" key="1">
    <source>
        <dbReference type="ARBA" id="ARBA00023002"/>
    </source>
</evidence>
<feature type="domain" description="D-isomer specific 2-hydroxyacid dehydrogenase catalytic" evidence="3">
    <location>
        <begin position="36"/>
        <end position="125"/>
    </location>
</feature>
<organism evidence="4 5">
    <name type="scientific">Musa acuminata subsp. malaccensis</name>
    <name type="common">Wild banana</name>
    <name type="synonym">Musa malaccensis</name>
    <dbReference type="NCBI Taxonomy" id="214687"/>
    <lineage>
        <taxon>Eukaryota</taxon>
        <taxon>Viridiplantae</taxon>
        <taxon>Streptophyta</taxon>
        <taxon>Embryophyta</taxon>
        <taxon>Tracheophyta</taxon>
        <taxon>Spermatophyta</taxon>
        <taxon>Magnoliopsida</taxon>
        <taxon>Liliopsida</taxon>
        <taxon>Zingiberales</taxon>
        <taxon>Musaceae</taxon>
        <taxon>Musa</taxon>
    </lineage>
</organism>
<dbReference type="PANTHER" id="PTHR10996:SF179">
    <property type="entry name" value="D-ISOMER SPECIFIC 2-HYDROXYACID DEHYDROGENASE FAMILY PROTEIN-RELATED"/>
    <property type="match status" value="1"/>
</dbReference>
<dbReference type="Gramene" id="Ma07_t17750.1">
    <property type="protein sequence ID" value="Ma07_p17750.1"/>
    <property type="gene ID" value="Ma07_g17750"/>
</dbReference>
<dbReference type="GO" id="GO:0016618">
    <property type="term" value="F:hydroxypyruvate reductase [NAD(P)H] activity"/>
    <property type="evidence" value="ECO:0000318"/>
    <property type="project" value="GO_Central"/>
</dbReference>
<evidence type="ECO:0000313" key="5">
    <source>
        <dbReference type="Proteomes" id="UP000012960"/>
    </source>
</evidence>
<evidence type="ECO:0000259" key="3">
    <source>
        <dbReference type="Pfam" id="PF00389"/>
    </source>
</evidence>
<evidence type="ECO:0000256" key="2">
    <source>
        <dbReference type="SAM" id="Phobius"/>
    </source>
</evidence>
<dbReference type="SUPFAM" id="SSF52283">
    <property type="entry name" value="Formate/glycerate dehydrogenase catalytic domain-like"/>
    <property type="match status" value="1"/>
</dbReference>
<dbReference type="AlphaFoldDB" id="A0A804JWW2"/>
<dbReference type="SUPFAM" id="SSF51735">
    <property type="entry name" value="NAD(P)-binding Rossmann-fold domains"/>
    <property type="match status" value="1"/>
</dbReference>